<keyword evidence="1" id="KW-1133">Transmembrane helix</keyword>
<evidence type="ECO:0000256" key="1">
    <source>
        <dbReference type="SAM" id="Phobius"/>
    </source>
</evidence>
<proteinExistence type="predicted"/>
<protein>
    <submittedName>
        <fullName evidence="2">Uncharacterized protein</fullName>
    </submittedName>
</protein>
<feature type="transmembrane region" description="Helical" evidence="1">
    <location>
        <begin position="12"/>
        <end position="31"/>
    </location>
</feature>
<accession>A0A2P7R016</accession>
<dbReference type="RefSeq" id="WP_106511565.1">
    <property type="nucleotide sequence ID" value="NZ_PXYI01000001.1"/>
</dbReference>
<dbReference type="EMBL" id="PXYI01000001">
    <property type="protein sequence ID" value="PSJ43543.1"/>
    <property type="molecule type" value="Genomic_DNA"/>
</dbReference>
<keyword evidence="1" id="KW-0812">Transmembrane</keyword>
<feature type="transmembrane region" description="Helical" evidence="1">
    <location>
        <begin position="43"/>
        <end position="67"/>
    </location>
</feature>
<dbReference type="AlphaFoldDB" id="A0A2P7R016"/>
<sequence>MTSLDFSEPSTFLWTAAGLLFALAAVAALAEHRRTRRRHLDRVGWVPWNLVQVLAFMGSVVALALAIKAG</sequence>
<dbReference type="Proteomes" id="UP000241167">
    <property type="component" value="Unassembled WGS sequence"/>
</dbReference>
<dbReference type="OrthoDB" id="7585827at2"/>
<reference evidence="2 3" key="1">
    <citation type="submission" date="2018-03" db="EMBL/GenBank/DDBJ databases">
        <title>The draft genome of Sphingosinicella sp. GL-C-18.</title>
        <authorList>
            <person name="Liu L."/>
            <person name="Li L."/>
            <person name="Liang L."/>
            <person name="Zhang X."/>
            <person name="Wang T."/>
        </authorList>
    </citation>
    <scope>NUCLEOTIDE SEQUENCE [LARGE SCALE GENOMIC DNA]</scope>
    <source>
        <strain evidence="2 3">GL-C-18</strain>
    </source>
</reference>
<evidence type="ECO:0000313" key="2">
    <source>
        <dbReference type="EMBL" id="PSJ43543.1"/>
    </source>
</evidence>
<comment type="caution">
    <text evidence="2">The sequence shown here is derived from an EMBL/GenBank/DDBJ whole genome shotgun (WGS) entry which is preliminary data.</text>
</comment>
<keyword evidence="3" id="KW-1185">Reference proteome</keyword>
<organism evidence="2 3">
    <name type="scientific">Allosphingosinicella deserti</name>
    <dbReference type="NCBI Taxonomy" id="2116704"/>
    <lineage>
        <taxon>Bacteria</taxon>
        <taxon>Pseudomonadati</taxon>
        <taxon>Pseudomonadota</taxon>
        <taxon>Alphaproteobacteria</taxon>
        <taxon>Sphingomonadales</taxon>
        <taxon>Sphingomonadaceae</taxon>
        <taxon>Allosphingosinicella</taxon>
    </lineage>
</organism>
<evidence type="ECO:0000313" key="3">
    <source>
        <dbReference type="Proteomes" id="UP000241167"/>
    </source>
</evidence>
<gene>
    <name evidence="2" type="ORF">C7I55_04105</name>
</gene>
<name>A0A2P7R016_9SPHN</name>
<keyword evidence="1" id="KW-0472">Membrane</keyword>